<gene>
    <name evidence="2" type="ORF">SNAT2548_LOCUS34609</name>
</gene>
<dbReference type="AlphaFoldDB" id="A0A812VB12"/>
<reference evidence="2" key="1">
    <citation type="submission" date="2021-02" db="EMBL/GenBank/DDBJ databases">
        <authorList>
            <person name="Dougan E. K."/>
            <person name="Rhodes N."/>
            <person name="Thang M."/>
            <person name="Chan C."/>
        </authorList>
    </citation>
    <scope>NUCLEOTIDE SEQUENCE</scope>
</reference>
<evidence type="ECO:0000313" key="2">
    <source>
        <dbReference type="EMBL" id="CAE7608806.1"/>
    </source>
</evidence>
<dbReference type="EMBL" id="CAJNDS010002819">
    <property type="protein sequence ID" value="CAE7608806.1"/>
    <property type="molecule type" value="Genomic_DNA"/>
</dbReference>
<name>A0A812VB12_9DINO</name>
<feature type="region of interest" description="Disordered" evidence="1">
    <location>
        <begin position="1"/>
        <end position="30"/>
    </location>
</feature>
<dbReference type="Proteomes" id="UP000604046">
    <property type="component" value="Unassembled WGS sequence"/>
</dbReference>
<sequence length="183" mass="19597">MLDSATRSLARAEALPQFEPETEQTEQRAHSVPILGVSRWKLGLGSALALIGLFGCGWALATASLHGFSPSPGPPQATESTGSAIDLGEMRVAGEVVFGGFAGFGKLGHCHKVPTEVLKMNPSFTVRGTKTKMTIYAKENCEQQRQEVIGSCDPSAASDIMRAINGVDHEWLEQAQSFSIEYC</sequence>
<proteinExistence type="predicted"/>
<keyword evidence="3" id="KW-1185">Reference proteome</keyword>
<protein>
    <submittedName>
        <fullName evidence="2">Uncharacterized protein</fullName>
    </submittedName>
</protein>
<dbReference type="OrthoDB" id="435722at2759"/>
<organism evidence="2 3">
    <name type="scientific">Symbiodinium natans</name>
    <dbReference type="NCBI Taxonomy" id="878477"/>
    <lineage>
        <taxon>Eukaryota</taxon>
        <taxon>Sar</taxon>
        <taxon>Alveolata</taxon>
        <taxon>Dinophyceae</taxon>
        <taxon>Suessiales</taxon>
        <taxon>Symbiodiniaceae</taxon>
        <taxon>Symbiodinium</taxon>
    </lineage>
</organism>
<accession>A0A812VB12</accession>
<comment type="caution">
    <text evidence="2">The sequence shown here is derived from an EMBL/GenBank/DDBJ whole genome shotgun (WGS) entry which is preliminary data.</text>
</comment>
<evidence type="ECO:0000313" key="3">
    <source>
        <dbReference type="Proteomes" id="UP000604046"/>
    </source>
</evidence>
<evidence type="ECO:0000256" key="1">
    <source>
        <dbReference type="SAM" id="MobiDB-lite"/>
    </source>
</evidence>